<dbReference type="PaxDb" id="6945-B7PRU6"/>
<reference evidence="6" key="2">
    <citation type="submission" date="2020-05" db="UniProtKB">
        <authorList>
            <consortium name="EnsemblMetazoa"/>
        </authorList>
    </citation>
    <scope>IDENTIFICATION</scope>
    <source>
        <strain evidence="6">wikel</strain>
    </source>
</reference>
<dbReference type="OrthoDB" id="6481209at2759"/>
<evidence type="ECO:0000313" key="7">
    <source>
        <dbReference type="Proteomes" id="UP000001555"/>
    </source>
</evidence>
<dbReference type="GO" id="GO:0008170">
    <property type="term" value="F:N-methyltransferase activity"/>
    <property type="evidence" value="ECO:0000318"/>
    <property type="project" value="GO_Central"/>
</dbReference>
<keyword evidence="7" id="KW-1185">Reference proteome</keyword>
<dbReference type="InterPro" id="IPR029063">
    <property type="entry name" value="SAM-dependent_MTases_sf"/>
</dbReference>
<dbReference type="VEuPathDB" id="VectorBase:ISCP_000480"/>
<dbReference type="PROSITE" id="PS51681">
    <property type="entry name" value="SAM_MT_NNMT_PNMT_TEMT"/>
    <property type="match status" value="1"/>
</dbReference>
<evidence type="ECO:0000256" key="2">
    <source>
        <dbReference type="ARBA" id="ARBA00022603"/>
    </source>
</evidence>
<evidence type="ECO:0000256" key="4">
    <source>
        <dbReference type="ARBA" id="ARBA00022691"/>
    </source>
</evidence>
<dbReference type="AlphaFoldDB" id="B7PRU6"/>
<dbReference type="EMBL" id="DS775215">
    <property type="protein sequence ID" value="EEC09318.1"/>
    <property type="molecule type" value="Genomic_DNA"/>
</dbReference>
<dbReference type="SUPFAM" id="SSF53335">
    <property type="entry name" value="S-adenosyl-L-methionine-dependent methyltransferases"/>
    <property type="match status" value="1"/>
</dbReference>
<dbReference type="STRING" id="6945.B7PRU6"/>
<dbReference type="HOGENOM" id="CLU_964052_0_0_1"/>
<dbReference type="GO" id="GO:0005829">
    <property type="term" value="C:cytosol"/>
    <property type="evidence" value="ECO:0000318"/>
    <property type="project" value="GO_Central"/>
</dbReference>
<dbReference type="Pfam" id="PF01234">
    <property type="entry name" value="NNMT_PNMT_TEMT"/>
    <property type="match status" value="1"/>
</dbReference>
<dbReference type="Proteomes" id="UP000001555">
    <property type="component" value="Unassembled WGS sequence"/>
</dbReference>
<dbReference type="EMBL" id="ABJB010847865">
    <property type="status" value="NOT_ANNOTATED_CDS"/>
    <property type="molecule type" value="Genomic_DNA"/>
</dbReference>
<dbReference type="GO" id="GO:0030748">
    <property type="term" value="F:amine N-methyltransferase activity"/>
    <property type="evidence" value="ECO:0007669"/>
    <property type="project" value="UniProtKB-EC"/>
</dbReference>
<dbReference type="GO" id="GO:0032259">
    <property type="term" value="P:methylation"/>
    <property type="evidence" value="ECO:0007669"/>
    <property type="project" value="UniProtKB-KW"/>
</dbReference>
<evidence type="ECO:0000313" key="6">
    <source>
        <dbReference type="EnsemblMetazoa" id="ISCW019460-PA"/>
    </source>
</evidence>
<sequence length="289" mass="32280">MLKSPETHITNGASREGFREFEDSHNSAPEAYAYDSLEEYESYFSKVVVSNSEEARGSSSEVRLCTRALVSGSQPLRTVGGALGLDLGCGPMVQFPLLLTSNVECMVLAHYFDQTKTIIQGWLKDDQDNVLNLNDMLASAATLADKPGNALKEQLKSCVADVVSCDLLNREKGHFLPEKYDQNDTFDVVVTSLLLEAVIPDLDTYTKVIKRIQGLLKRRGHLLMNGVLGMTHWDTKAGRFNCVTLTKESLEKVLRDCGFLDLEWTIVDREYFHSVSDYAKSFLLLARKP</sequence>
<dbReference type="InterPro" id="IPR000940">
    <property type="entry name" value="NNMT_TEMT_trans"/>
</dbReference>
<proteinExistence type="inferred from homology"/>
<organism>
    <name type="scientific">Ixodes scapularis</name>
    <name type="common">Black-legged tick</name>
    <name type="synonym">Deer tick</name>
    <dbReference type="NCBI Taxonomy" id="6945"/>
    <lineage>
        <taxon>Eukaryota</taxon>
        <taxon>Metazoa</taxon>
        <taxon>Ecdysozoa</taxon>
        <taxon>Arthropoda</taxon>
        <taxon>Chelicerata</taxon>
        <taxon>Arachnida</taxon>
        <taxon>Acari</taxon>
        <taxon>Parasitiformes</taxon>
        <taxon>Ixodida</taxon>
        <taxon>Ixodoidea</taxon>
        <taxon>Ixodidae</taxon>
        <taxon>Ixodinae</taxon>
        <taxon>Ixodes</taxon>
    </lineage>
</organism>
<keyword evidence="2 5" id="KW-0489">Methyltransferase</keyword>
<keyword evidence="3 5" id="KW-0808">Transferase</keyword>
<dbReference type="VEuPathDB" id="VectorBase:ISCI019460"/>
<dbReference type="VEuPathDB" id="VectorBase:ISCW019460"/>
<evidence type="ECO:0000313" key="5">
    <source>
        <dbReference type="EMBL" id="EEC09318.1"/>
    </source>
</evidence>
<dbReference type="EMBL" id="ABJB010196505">
    <property type="status" value="NOT_ANNOTATED_CDS"/>
    <property type="molecule type" value="Genomic_DNA"/>
</dbReference>
<comment type="similarity">
    <text evidence="1">Belongs to the class I-like SAM-binding methyltransferase superfamily. NNMT/PNMT/TEMT family.</text>
</comment>
<accession>B7PRU6</accession>
<dbReference type="PANTHER" id="PTHR10867">
    <property type="entry name" value="NNMT/PNMT/TEMT FAMILY MEMBER"/>
    <property type="match status" value="1"/>
</dbReference>
<dbReference type="PANTHER" id="PTHR10867:SF17">
    <property type="entry name" value="NICOTINAMIDE N-METHYLTRANSFERASE"/>
    <property type="match status" value="1"/>
</dbReference>
<dbReference type="InParanoid" id="B7PRU6"/>
<keyword evidence="4" id="KW-0949">S-adenosyl-L-methionine</keyword>
<evidence type="ECO:0000256" key="1">
    <source>
        <dbReference type="ARBA" id="ARBA00007996"/>
    </source>
</evidence>
<dbReference type="EMBL" id="ABJB010595616">
    <property type="status" value="NOT_ANNOTATED_CDS"/>
    <property type="molecule type" value="Genomic_DNA"/>
</dbReference>
<evidence type="ECO:0000256" key="3">
    <source>
        <dbReference type="ARBA" id="ARBA00022679"/>
    </source>
</evidence>
<dbReference type="Gene3D" id="3.40.50.150">
    <property type="entry name" value="Vaccinia Virus protein VP39"/>
    <property type="match status" value="1"/>
</dbReference>
<protein>
    <submittedName>
        <fullName evidence="5 6">Nicotinamide N-methyltransferase, putative</fullName>
        <ecNumber evidence="5">2.1.1.49</ecNumber>
    </submittedName>
</protein>
<dbReference type="EC" id="2.1.1.49" evidence="5"/>
<dbReference type="EnsemblMetazoa" id="ISCW019460-RA">
    <property type="protein sequence ID" value="ISCW019460-PA"/>
    <property type="gene ID" value="ISCW019460"/>
</dbReference>
<name>B7PRU6_IXOSC</name>
<gene>
    <name evidence="5" type="ORF">IscW_ISCW019460</name>
</gene>
<reference evidence="5 7" key="1">
    <citation type="submission" date="2008-03" db="EMBL/GenBank/DDBJ databases">
        <title>Annotation of Ixodes scapularis.</title>
        <authorList>
            <consortium name="Ixodes scapularis Genome Project Consortium"/>
            <person name="Caler E."/>
            <person name="Hannick L.I."/>
            <person name="Bidwell S."/>
            <person name="Joardar V."/>
            <person name="Thiagarajan M."/>
            <person name="Amedeo P."/>
            <person name="Galinsky K.J."/>
            <person name="Schobel S."/>
            <person name="Inman J."/>
            <person name="Hostetler J."/>
            <person name="Miller J."/>
            <person name="Hammond M."/>
            <person name="Megy K."/>
            <person name="Lawson D."/>
            <person name="Kodira C."/>
            <person name="Sutton G."/>
            <person name="Meyer J."/>
            <person name="Hill C.A."/>
            <person name="Birren B."/>
            <person name="Nene V."/>
            <person name="Collins F."/>
            <person name="Alarcon-Chaidez F."/>
            <person name="Wikel S."/>
            <person name="Strausberg R."/>
        </authorList>
    </citation>
    <scope>NUCLEOTIDE SEQUENCE [LARGE SCALE GENOMIC DNA]</scope>
    <source>
        <strain evidence="7">Wikel</strain>
        <strain evidence="5">Wikel colony</strain>
    </source>
</reference>